<keyword evidence="1" id="KW-0812">Transmembrane</keyword>
<proteinExistence type="predicted"/>
<dbReference type="HOGENOM" id="CLU_1425960_0_0_0"/>
<feature type="transmembrane region" description="Helical" evidence="1">
    <location>
        <begin position="158"/>
        <end position="187"/>
    </location>
</feature>
<evidence type="ECO:0000313" key="2">
    <source>
        <dbReference type="EMBL" id="ACC97599.1"/>
    </source>
</evidence>
<dbReference type="Proteomes" id="UP000001029">
    <property type="component" value="Chromosome"/>
</dbReference>
<keyword evidence="1" id="KW-0472">Membrane</keyword>
<reference evidence="2 3" key="1">
    <citation type="journal article" date="2009" name="Appl. Environ. Microbiol.">
        <title>Genomic analysis of 'Elusimicrobium minutum,' the first cultivated representative of the phylum 'Elusimicrobia' (formerly termite group 1).</title>
        <authorList>
            <person name="Herlemann D.P.R."/>
            <person name="Geissinger O."/>
            <person name="Ikeda-Ohtsubo W."/>
            <person name="Kunin V."/>
            <person name="Sun H."/>
            <person name="Lapidus A."/>
            <person name="Hugenholtz P."/>
            <person name="Brune A."/>
        </authorList>
    </citation>
    <scope>NUCLEOTIDE SEQUENCE [LARGE SCALE GENOMIC DNA]</scope>
    <source>
        <strain evidence="2 3">Pei191</strain>
    </source>
</reference>
<feature type="transmembrane region" description="Helical" evidence="1">
    <location>
        <begin position="95"/>
        <end position="119"/>
    </location>
</feature>
<evidence type="ECO:0000313" key="3">
    <source>
        <dbReference type="Proteomes" id="UP000001029"/>
    </source>
</evidence>
<dbReference type="RefSeq" id="WP_012414214.1">
    <property type="nucleotide sequence ID" value="NC_010644.1"/>
</dbReference>
<dbReference type="KEGG" id="emi:Emin_0031"/>
<gene>
    <name evidence="2" type="ordered locus">Emin_0031</name>
</gene>
<feature type="transmembrane region" description="Helical" evidence="1">
    <location>
        <begin position="62"/>
        <end position="83"/>
    </location>
</feature>
<organism evidence="2 3">
    <name type="scientific">Elusimicrobium minutum (strain Pei191)</name>
    <dbReference type="NCBI Taxonomy" id="445932"/>
    <lineage>
        <taxon>Bacteria</taxon>
        <taxon>Pseudomonadati</taxon>
        <taxon>Elusimicrobiota</taxon>
        <taxon>Elusimicrobia</taxon>
        <taxon>Elusimicrobiales</taxon>
        <taxon>Elusimicrobiaceae</taxon>
        <taxon>Elusimicrobium</taxon>
    </lineage>
</organism>
<protein>
    <recommendedName>
        <fullName evidence="4">Yip1 domain-containing protein</fullName>
    </recommendedName>
</protein>
<dbReference type="STRING" id="445932.Emin_0031"/>
<evidence type="ECO:0008006" key="4">
    <source>
        <dbReference type="Google" id="ProtNLM"/>
    </source>
</evidence>
<feature type="transmembrane region" description="Helical" evidence="1">
    <location>
        <begin position="125"/>
        <end position="146"/>
    </location>
</feature>
<accession>B2KAQ3</accession>
<name>B2KAQ3_ELUMP</name>
<dbReference type="EMBL" id="CP001055">
    <property type="protein sequence ID" value="ACC97599.1"/>
    <property type="molecule type" value="Genomic_DNA"/>
</dbReference>
<keyword evidence="1" id="KW-1133">Transmembrane helix</keyword>
<keyword evidence="3" id="KW-1185">Reference proteome</keyword>
<sequence length="190" mass="20494">MNAFYSNILNLFNSKEEYLKNLVNTRSLGFGMLGYLAGAFCLTFFLNFSTGCGPWSFLGQTFLYFVLMVLSAFFFASVTQMFLDLTAKTGNAPGLFALIGISEFAKILLICGVLIAGLTKGNTTAMSAVFAIVLICQLVWLISLVAKAYTMKKGMVVLSLLATIIPSFIAVVVMVFLTIAGIVGLIISLV</sequence>
<feature type="transmembrane region" description="Helical" evidence="1">
    <location>
        <begin position="28"/>
        <end position="50"/>
    </location>
</feature>
<evidence type="ECO:0000256" key="1">
    <source>
        <dbReference type="SAM" id="Phobius"/>
    </source>
</evidence>
<dbReference type="AlphaFoldDB" id="B2KAQ3"/>